<gene>
    <name evidence="6" type="ORF">GCM10010987_43970</name>
    <name evidence="7" type="ORF">XH86_40180</name>
</gene>
<evidence type="ECO:0000256" key="4">
    <source>
        <dbReference type="ARBA" id="ARBA00023118"/>
    </source>
</evidence>
<dbReference type="OrthoDB" id="1082574at2"/>
<dbReference type="AlphaFoldDB" id="A0A410VIX9"/>
<evidence type="ECO:0000313" key="7">
    <source>
        <dbReference type="EMBL" id="QOZ64842.1"/>
    </source>
</evidence>
<reference evidence="7 8" key="2">
    <citation type="submission" date="2018-06" db="EMBL/GenBank/DDBJ databases">
        <title>Comparative genomics of rhizobia nodulating Arachis hypogaea in China.</title>
        <authorList>
            <person name="Li Y."/>
        </authorList>
    </citation>
    <scope>NUCLEOTIDE SEQUENCE [LARGE SCALE GENOMIC DNA]</scope>
    <source>
        <strain evidence="7 8">CCBAU 51658</strain>
        <plasmid evidence="7 8">unnamed</plasmid>
    </source>
</reference>
<keyword evidence="3" id="KW-0547">Nucleotide-binding</keyword>
<evidence type="ECO:0000256" key="1">
    <source>
        <dbReference type="ARBA" id="ARBA00022679"/>
    </source>
</evidence>
<dbReference type="EMBL" id="CP030058">
    <property type="protein sequence ID" value="QOZ64842.1"/>
    <property type="molecule type" value="Genomic_DNA"/>
</dbReference>
<keyword evidence="1" id="KW-0808">Transferase</keyword>
<dbReference type="Proteomes" id="UP000625079">
    <property type="component" value="Unassembled WGS sequence"/>
</dbReference>
<evidence type="ECO:0000256" key="3">
    <source>
        <dbReference type="ARBA" id="ARBA00022741"/>
    </source>
</evidence>
<keyword evidence="7" id="KW-0614">Plasmid</keyword>
<evidence type="ECO:0000313" key="9">
    <source>
        <dbReference type="Proteomes" id="UP000625079"/>
    </source>
</evidence>
<keyword evidence="8" id="KW-1185">Reference proteome</keyword>
<reference evidence="6" key="3">
    <citation type="submission" date="2022-12" db="EMBL/GenBank/DDBJ databases">
        <authorList>
            <person name="Sun Q."/>
            <person name="Zhou Y."/>
        </authorList>
    </citation>
    <scope>NUCLEOTIDE SEQUENCE</scope>
    <source>
        <strain evidence="6">CGMCC 1.15034</strain>
    </source>
</reference>
<dbReference type="Pfam" id="PF26305">
    <property type="entry name" value="CD_NTase_C"/>
    <property type="match status" value="1"/>
</dbReference>
<sequence length="372" mass="41501">MVRDINSRLNKLRLRRRGVDRLGKLNEASRKEVLSKSLAAESWQNRAPSHAYTRYALGAMQEVGPEYTRISVETAERVGNQIQKSIDSVEFRLQGSVPLNVHIRGVSDVDLLVLETGFLIFHSSGPAAGTYVPTARNSLGVLGELRSSIEKILPLNFPAADVDTSGGKAVAVSGGSLARPVDVVPSHWYDTVVYQQSRQIHDRGVVILDRKVPKTIENFPFKHIKLIEDRCSSCLGGLRKAIRLCKNVKADAVEEGTKINFPSFDIAATMYHADQTALKIGYLYELRVLAEVQRHLDYLYHNPEEAKKLRVPDSSRFIFDTQEKYEGMKALSHEIDDLVKNVAKEQKPQLTFDLGIPWGVARGAIESIEIPS</sequence>
<protein>
    <recommendedName>
        <fullName evidence="5">cGAS/DncV-like nucleotidyltransferase C-terminal helical domain-containing protein</fullName>
    </recommendedName>
</protein>
<dbReference type="InterPro" id="IPR058909">
    <property type="entry name" value="CD_NTase_C"/>
</dbReference>
<reference evidence="6" key="1">
    <citation type="journal article" date="2014" name="Int. J. Syst. Evol. Microbiol.">
        <title>Complete genome sequence of Corynebacterium casei LMG S-19264T (=DSM 44701T), isolated from a smear-ripened cheese.</title>
        <authorList>
            <consortium name="US DOE Joint Genome Institute (JGI-PGF)"/>
            <person name="Walter F."/>
            <person name="Albersmeier A."/>
            <person name="Kalinowski J."/>
            <person name="Ruckert C."/>
        </authorList>
    </citation>
    <scope>NUCLEOTIDE SEQUENCE</scope>
    <source>
        <strain evidence="6">CGMCC 1.15034</strain>
    </source>
</reference>
<organism evidence="6 9">
    <name type="scientific">Bradyrhizobium guangdongense</name>
    <dbReference type="NCBI Taxonomy" id="1325090"/>
    <lineage>
        <taxon>Bacteria</taxon>
        <taxon>Pseudomonadati</taxon>
        <taxon>Pseudomonadota</taxon>
        <taxon>Alphaproteobacteria</taxon>
        <taxon>Hyphomicrobiales</taxon>
        <taxon>Nitrobacteraceae</taxon>
        <taxon>Bradyrhizobium</taxon>
    </lineage>
</organism>
<name>A0A410VIX9_9BRAD</name>
<evidence type="ECO:0000313" key="6">
    <source>
        <dbReference type="EMBL" id="GGI27354.1"/>
    </source>
</evidence>
<proteinExistence type="predicted"/>
<evidence type="ECO:0000259" key="5">
    <source>
        <dbReference type="Pfam" id="PF26305"/>
    </source>
</evidence>
<geneLocation type="plasmid" evidence="7 8">
    <name>unnamed</name>
</geneLocation>
<dbReference type="GeneID" id="39480910"/>
<dbReference type="RefSeq" id="WP_128929567.1">
    <property type="nucleotide sequence ID" value="NZ_BMHC01000010.1"/>
</dbReference>
<keyword evidence="2" id="KW-0548">Nucleotidyltransferase</keyword>
<keyword evidence="4" id="KW-0051">Antiviral defense</keyword>
<feature type="domain" description="cGAS/DncV-like nucleotidyltransferase C-terminal helical" evidence="5">
    <location>
        <begin position="234"/>
        <end position="326"/>
    </location>
</feature>
<accession>A0A410VIX9</accession>
<dbReference type="EMBL" id="BMHC01000010">
    <property type="protein sequence ID" value="GGI27354.1"/>
    <property type="molecule type" value="Genomic_DNA"/>
</dbReference>
<evidence type="ECO:0000313" key="8">
    <source>
        <dbReference type="Proteomes" id="UP000593880"/>
    </source>
</evidence>
<dbReference type="Proteomes" id="UP000593880">
    <property type="component" value="Plasmid unnamed"/>
</dbReference>
<evidence type="ECO:0000256" key="2">
    <source>
        <dbReference type="ARBA" id="ARBA00022695"/>
    </source>
</evidence>